<accession>A0A5N5Q8A7</accession>
<evidence type="ECO:0008006" key="5">
    <source>
        <dbReference type="Google" id="ProtNLM"/>
    </source>
</evidence>
<dbReference type="EMBL" id="SSOP01000908">
    <property type="protein sequence ID" value="KAB5587638.1"/>
    <property type="molecule type" value="Genomic_DNA"/>
</dbReference>
<keyword evidence="4" id="KW-1185">Reference proteome</keyword>
<dbReference type="AlphaFoldDB" id="A0A5N5Q8A7"/>
<gene>
    <name evidence="3" type="ORF">CTheo_8923</name>
</gene>
<protein>
    <recommendedName>
        <fullName evidence="5">DUF4219 domain-containing protein</fullName>
    </recommendedName>
</protein>
<evidence type="ECO:0000256" key="1">
    <source>
        <dbReference type="SAM" id="MobiDB-lite"/>
    </source>
</evidence>
<dbReference type="OrthoDB" id="3209442at2759"/>
<proteinExistence type="predicted"/>
<feature type="region of interest" description="Disordered" evidence="1">
    <location>
        <begin position="219"/>
        <end position="238"/>
    </location>
</feature>
<evidence type="ECO:0000313" key="4">
    <source>
        <dbReference type="Proteomes" id="UP000383932"/>
    </source>
</evidence>
<comment type="caution">
    <text evidence="3">The sequence shown here is derived from an EMBL/GenBank/DDBJ whole genome shotgun (WGS) entry which is preliminary data.</text>
</comment>
<reference evidence="3 4" key="1">
    <citation type="journal article" date="2019" name="Fungal Biol. Biotechnol.">
        <title>Draft genome sequence of fastidious pathogen Ceratobasidium theobromae, which causes vascular-streak dieback in Theobroma cacao.</title>
        <authorList>
            <person name="Ali S.S."/>
            <person name="Asman A."/>
            <person name="Shao J."/>
            <person name="Firmansyah A.P."/>
            <person name="Susilo A.W."/>
            <person name="Rosmana A."/>
            <person name="McMahon P."/>
            <person name="Junaid M."/>
            <person name="Guest D."/>
            <person name="Kheng T.Y."/>
            <person name="Meinhardt L.W."/>
            <person name="Bailey B.A."/>
        </authorList>
    </citation>
    <scope>NUCLEOTIDE SEQUENCE [LARGE SCALE GENOMIC DNA]</scope>
    <source>
        <strain evidence="3 4">CT2</strain>
    </source>
</reference>
<evidence type="ECO:0000256" key="2">
    <source>
        <dbReference type="SAM" id="SignalP"/>
    </source>
</evidence>
<sequence length="500" mass="55819">MVRFVASCILALAAASTALAARLPNGIYRVVYYPGHPEIDIPVFHFLTLDTPRGEATFNPTRLTDDRAKTQLWRVTTDELSPTLRKLQSIGWDVFLGYPSWEPDTKVRGAQRNDMTYYDISEPESPPGEALECLNYYFVRPFEDDTVTLNSEGFIVPSTRLAFLRANEQGLLQRMVLTYKEISVLFCYDAYASYLSSVLVVSALTLAQTSCIVSTHSAAQSQLSTPPDSPRQSYSSQEASDDLRIDLDELSNVAHNPQDVTLPESPLADSLQEELAQTLFELQLGSTEFHFAHAQLELYETLANAHTFEDLSYEDRRYLFELQNLAYPTAPPTPNVPPTYYTPLMATPAAAAAAVPPAATTSTSATTPPAVRTITELISIRPGDYRFPQLKGRENYAAWKVHMRGLYRDAKLWSIVQGQRMPTVGDTQLTLGDGTIVPCSAITQTIVDEWVTRRDYAMGEMQRRCDIGPLAHISELDNPHTAWRQLQTIRLDGGTYTRNA</sequence>
<feature type="chain" id="PRO_5024277120" description="DUF4219 domain-containing protein" evidence="2">
    <location>
        <begin position="21"/>
        <end position="500"/>
    </location>
</feature>
<name>A0A5N5Q8A7_9AGAM</name>
<dbReference type="Proteomes" id="UP000383932">
    <property type="component" value="Unassembled WGS sequence"/>
</dbReference>
<feature type="signal peptide" evidence="2">
    <location>
        <begin position="1"/>
        <end position="20"/>
    </location>
</feature>
<evidence type="ECO:0000313" key="3">
    <source>
        <dbReference type="EMBL" id="KAB5587638.1"/>
    </source>
</evidence>
<keyword evidence="2" id="KW-0732">Signal</keyword>
<organism evidence="3 4">
    <name type="scientific">Ceratobasidium theobromae</name>
    <dbReference type="NCBI Taxonomy" id="1582974"/>
    <lineage>
        <taxon>Eukaryota</taxon>
        <taxon>Fungi</taxon>
        <taxon>Dikarya</taxon>
        <taxon>Basidiomycota</taxon>
        <taxon>Agaricomycotina</taxon>
        <taxon>Agaricomycetes</taxon>
        <taxon>Cantharellales</taxon>
        <taxon>Ceratobasidiaceae</taxon>
        <taxon>Ceratobasidium</taxon>
    </lineage>
</organism>